<dbReference type="InterPro" id="IPR058163">
    <property type="entry name" value="LysR-type_TF_proteobact-type"/>
</dbReference>
<dbReference type="CDD" id="cd08422">
    <property type="entry name" value="PBP2_CrgA_like"/>
    <property type="match status" value="1"/>
</dbReference>
<dbReference type="Pfam" id="PF00126">
    <property type="entry name" value="HTH_1"/>
    <property type="match status" value="1"/>
</dbReference>
<dbReference type="Gene3D" id="3.40.190.290">
    <property type="match status" value="1"/>
</dbReference>
<keyword evidence="4" id="KW-0804">Transcription</keyword>
<evidence type="ECO:0000259" key="5">
    <source>
        <dbReference type="PROSITE" id="PS50931"/>
    </source>
</evidence>
<dbReference type="GO" id="GO:0006351">
    <property type="term" value="P:DNA-templated transcription"/>
    <property type="evidence" value="ECO:0007669"/>
    <property type="project" value="TreeGrafter"/>
</dbReference>
<proteinExistence type="inferred from homology"/>
<name>A0A286BRW1_9GAMM</name>
<evidence type="ECO:0000313" key="7">
    <source>
        <dbReference type="Proteomes" id="UP000219271"/>
    </source>
</evidence>
<dbReference type="InterPro" id="IPR000847">
    <property type="entry name" value="LysR_HTH_N"/>
</dbReference>
<dbReference type="InterPro" id="IPR036390">
    <property type="entry name" value="WH_DNA-bd_sf"/>
</dbReference>
<dbReference type="PANTHER" id="PTHR30537:SF5">
    <property type="entry name" value="HTH-TYPE TRANSCRIPTIONAL ACTIVATOR TTDR-RELATED"/>
    <property type="match status" value="1"/>
</dbReference>
<comment type="similarity">
    <text evidence="1">Belongs to the LysR transcriptional regulatory family.</text>
</comment>
<dbReference type="Proteomes" id="UP000219271">
    <property type="component" value="Unassembled WGS sequence"/>
</dbReference>
<keyword evidence="2" id="KW-0805">Transcription regulation</keyword>
<dbReference type="EMBL" id="OCMY01000001">
    <property type="protein sequence ID" value="SOD36892.1"/>
    <property type="molecule type" value="Genomic_DNA"/>
</dbReference>
<dbReference type="Pfam" id="PF03466">
    <property type="entry name" value="LysR_substrate"/>
    <property type="match status" value="1"/>
</dbReference>
<dbReference type="GO" id="GO:0003700">
    <property type="term" value="F:DNA-binding transcription factor activity"/>
    <property type="evidence" value="ECO:0007669"/>
    <property type="project" value="InterPro"/>
</dbReference>
<dbReference type="FunFam" id="1.10.10.10:FF:000001">
    <property type="entry name" value="LysR family transcriptional regulator"/>
    <property type="match status" value="1"/>
</dbReference>
<evidence type="ECO:0000256" key="3">
    <source>
        <dbReference type="ARBA" id="ARBA00023125"/>
    </source>
</evidence>
<dbReference type="SUPFAM" id="SSF53850">
    <property type="entry name" value="Periplasmic binding protein-like II"/>
    <property type="match status" value="1"/>
</dbReference>
<dbReference type="SUPFAM" id="SSF46785">
    <property type="entry name" value="Winged helix' DNA-binding domain"/>
    <property type="match status" value="1"/>
</dbReference>
<dbReference type="AlphaFoldDB" id="A0A286BRW1"/>
<evidence type="ECO:0000256" key="2">
    <source>
        <dbReference type="ARBA" id="ARBA00023015"/>
    </source>
</evidence>
<accession>A0A286BRW1</accession>
<feature type="domain" description="HTH lysR-type" evidence="5">
    <location>
        <begin position="12"/>
        <end position="65"/>
    </location>
</feature>
<dbReference type="GO" id="GO:0043565">
    <property type="term" value="F:sequence-specific DNA binding"/>
    <property type="evidence" value="ECO:0007669"/>
    <property type="project" value="TreeGrafter"/>
</dbReference>
<evidence type="ECO:0000256" key="4">
    <source>
        <dbReference type="ARBA" id="ARBA00023163"/>
    </source>
</evidence>
<reference evidence="7" key="1">
    <citation type="submission" date="2017-09" db="EMBL/GenBank/DDBJ databases">
        <authorList>
            <person name="Varghese N."/>
            <person name="Submissions S."/>
        </authorList>
    </citation>
    <scope>NUCLEOTIDE SEQUENCE [LARGE SCALE GENOMIC DNA]</scope>
    <source>
        <strain evidence="7">JKS000234</strain>
    </source>
</reference>
<dbReference type="PANTHER" id="PTHR30537">
    <property type="entry name" value="HTH-TYPE TRANSCRIPTIONAL REGULATOR"/>
    <property type="match status" value="1"/>
</dbReference>
<dbReference type="RefSeq" id="WP_097095026.1">
    <property type="nucleotide sequence ID" value="NZ_OCMY01000001.1"/>
</dbReference>
<gene>
    <name evidence="6" type="ORF">SAMN06273570_1210</name>
</gene>
<dbReference type="OrthoDB" id="9815676at2"/>
<organism evidence="6 7">
    <name type="scientific">Candidatus Pantoea floridensis</name>
    <dbReference type="NCBI Taxonomy" id="1938870"/>
    <lineage>
        <taxon>Bacteria</taxon>
        <taxon>Pseudomonadati</taxon>
        <taxon>Pseudomonadota</taxon>
        <taxon>Gammaproteobacteria</taxon>
        <taxon>Enterobacterales</taxon>
        <taxon>Erwiniaceae</taxon>
        <taxon>Pantoea</taxon>
    </lineage>
</organism>
<dbReference type="PRINTS" id="PR00039">
    <property type="entry name" value="HTHLYSR"/>
</dbReference>
<keyword evidence="7" id="KW-1185">Reference proteome</keyword>
<evidence type="ECO:0000313" key="6">
    <source>
        <dbReference type="EMBL" id="SOD36892.1"/>
    </source>
</evidence>
<sequence length="307" mass="34133">MKEIKTDHLWVHLHWLTVLAELGSFTRAAERLDVSKAAMSQKIKELEKMAGVALVQRTTRSVRLTSAGEKLVDELRDPFARIAQSFFSVRDEAGPVRGMVRVTAPVAFARQQLVPIIGDFLRDYPQVRLQLDVTDRLVSLGSEGFDLAIRHSDNLPETHVALPLCETQALLVASPTYLAQHGMPDSPQALQQHNCLYYPRGLESPQWRFRPAGGDSETVQVKIQGNFATNNSESIRDAALQGLGIAMLPDFSASAALASGTLQQVLPQWQTIDAFANRLWVVRPYAAQVPRAVTTFIHWLRARFVDG</sequence>
<keyword evidence="3 6" id="KW-0238">DNA-binding</keyword>
<dbReference type="InterPro" id="IPR036388">
    <property type="entry name" value="WH-like_DNA-bd_sf"/>
</dbReference>
<dbReference type="PROSITE" id="PS50931">
    <property type="entry name" value="HTH_LYSR"/>
    <property type="match status" value="1"/>
</dbReference>
<protein>
    <submittedName>
        <fullName evidence="6">DNA-binding transcriptional regulator, LysR family</fullName>
    </submittedName>
</protein>
<dbReference type="InterPro" id="IPR005119">
    <property type="entry name" value="LysR_subst-bd"/>
</dbReference>
<dbReference type="Gene3D" id="1.10.10.10">
    <property type="entry name" value="Winged helix-like DNA-binding domain superfamily/Winged helix DNA-binding domain"/>
    <property type="match status" value="1"/>
</dbReference>
<evidence type="ECO:0000256" key="1">
    <source>
        <dbReference type="ARBA" id="ARBA00009437"/>
    </source>
</evidence>
<dbReference type="FunFam" id="3.40.190.290:FF:000001">
    <property type="entry name" value="Transcriptional regulator, LysR family"/>
    <property type="match status" value="1"/>
</dbReference>